<feature type="compositionally biased region" description="Polar residues" evidence="1">
    <location>
        <begin position="1"/>
        <end position="14"/>
    </location>
</feature>
<feature type="compositionally biased region" description="Gly residues" evidence="1">
    <location>
        <begin position="22"/>
        <end position="40"/>
    </location>
</feature>
<evidence type="ECO:0000256" key="1">
    <source>
        <dbReference type="SAM" id="MobiDB-lite"/>
    </source>
</evidence>
<evidence type="ECO:0000313" key="3">
    <source>
        <dbReference type="Proteomes" id="UP000472272"/>
    </source>
</evidence>
<dbReference type="AlphaFoldDB" id="A0A670KAT9"/>
<sequence length="79" mass="8258">MQVSIACTEQNLRSRSSDDRLCGGGTRGQGSGGQGNGGYQPPGKGPRLAMGPRAPGQNLPHIAFLLRESTGRATGMNYR</sequence>
<feature type="region of interest" description="Disordered" evidence="1">
    <location>
        <begin position="1"/>
        <end position="60"/>
    </location>
</feature>
<dbReference type="GeneTree" id="ENSGT00990000210365"/>
<dbReference type="Proteomes" id="UP000472272">
    <property type="component" value="Chromosome 13"/>
</dbReference>
<proteinExistence type="predicted"/>
<protein>
    <submittedName>
        <fullName evidence="2">Uncharacterized protein</fullName>
    </submittedName>
</protein>
<reference evidence="2" key="2">
    <citation type="submission" date="2025-08" db="UniProtKB">
        <authorList>
            <consortium name="Ensembl"/>
        </authorList>
    </citation>
    <scope>IDENTIFICATION</scope>
</reference>
<name>A0A670KAT9_PODMU</name>
<accession>A0A670KAT9</accession>
<reference evidence="2" key="3">
    <citation type="submission" date="2025-09" db="UniProtKB">
        <authorList>
            <consortium name="Ensembl"/>
        </authorList>
    </citation>
    <scope>IDENTIFICATION</scope>
</reference>
<keyword evidence="3" id="KW-1185">Reference proteome</keyword>
<organism evidence="2 3">
    <name type="scientific">Podarcis muralis</name>
    <name type="common">Wall lizard</name>
    <name type="synonym">Lacerta muralis</name>
    <dbReference type="NCBI Taxonomy" id="64176"/>
    <lineage>
        <taxon>Eukaryota</taxon>
        <taxon>Metazoa</taxon>
        <taxon>Chordata</taxon>
        <taxon>Craniata</taxon>
        <taxon>Vertebrata</taxon>
        <taxon>Euteleostomi</taxon>
        <taxon>Lepidosauria</taxon>
        <taxon>Squamata</taxon>
        <taxon>Bifurcata</taxon>
        <taxon>Unidentata</taxon>
        <taxon>Episquamata</taxon>
        <taxon>Laterata</taxon>
        <taxon>Lacertibaenia</taxon>
        <taxon>Lacertidae</taxon>
        <taxon>Podarcis</taxon>
    </lineage>
</organism>
<evidence type="ECO:0000313" key="2">
    <source>
        <dbReference type="Ensembl" id="ENSPMRP00000033480.1"/>
    </source>
</evidence>
<dbReference type="Ensembl" id="ENSPMRT00000035517.1">
    <property type="protein sequence ID" value="ENSPMRP00000033480.1"/>
    <property type="gene ID" value="ENSPMRG00000021705.1"/>
</dbReference>
<reference evidence="2 3" key="1">
    <citation type="journal article" date="2019" name="Proc. Natl. Acad. Sci. U.S.A.">
        <title>Regulatory changes in pterin and carotenoid genes underlie balanced color polymorphisms in the wall lizard.</title>
        <authorList>
            <person name="Andrade P."/>
            <person name="Pinho C."/>
            <person name="Perez I de Lanuza G."/>
            <person name="Afonso S."/>
            <person name="Brejcha J."/>
            <person name="Rubin C.J."/>
            <person name="Wallerman O."/>
            <person name="Pereira P."/>
            <person name="Sabatino S.J."/>
            <person name="Bellati A."/>
            <person name="Pellitteri-Rosa D."/>
            <person name="Bosakova Z."/>
            <person name="Bunikis I."/>
            <person name="Carretero M.A."/>
            <person name="Feiner N."/>
            <person name="Marsik P."/>
            <person name="Pauperio F."/>
            <person name="Salvi D."/>
            <person name="Soler L."/>
            <person name="While G.M."/>
            <person name="Uller T."/>
            <person name="Font E."/>
            <person name="Andersson L."/>
            <person name="Carneiro M."/>
        </authorList>
    </citation>
    <scope>NUCLEOTIDE SEQUENCE</scope>
</reference>